<name>A0ABY5MP70_9HYPH</name>
<organism evidence="1 2">
    <name type="scientific">Nitratireductor thuwali</name>
    <dbReference type="NCBI Taxonomy" id="2267699"/>
    <lineage>
        <taxon>Bacteria</taxon>
        <taxon>Pseudomonadati</taxon>
        <taxon>Pseudomonadota</taxon>
        <taxon>Alphaproteobacteria</taxon>
        <taxon>Hyphomicrobiales</taxon>
        <taxon>Phyllobacteriaceae</taxon>
        <taxon>Nitratireductor</taxon>
    </lineage>
</organism>
<dbReference type="EMBL" id="CP030941">
    <property type="protein sequence ID" value="UUP19627.1"/>
    <property type="molecule type" value="Genomic_DNA"/>
</dbReference>
<evidence type="ECO:0000313" key="2">
    <source>
        <dbReference type="Proteomes" id="UP001342418"/>
    </source>
</evidence>
<gene>
    <name evidence="1" type="ORF">NTH_04133</name>
</gene>
<reference evidence="1 2" key="1">
    <citation type="submission" date="2018-07" db="EMBL/GenBank/DDBJ databases">
        <title>Genome sequence of Nitratireductor thuwali#1536.</title>
        <authorList>
            <person name="Michoud G."/>
            <person name="Merlino G."/>
            <person name="Sefrji F.O."/>
            <person name="Daffonchio D."/>
        </authorList>
    </citation>
    <scope>NUCLEOTIDE SEQUENCE [LARGE SCALE GENOMIC DNA]</scope>
    <source>
        <strain evidence="2">Nit1536</strain>
    </source>
</reference>
<accession>A0ABY5MP70</accession>
<dbReference type="Proteomes" id="UP001342418">
    <property type="component" value="Chromosome"/>
</dbReference>
<proteinExistence type="predicted"/>
<protein>
    <submittedName>
        <fullName evidence="1">Uncharacterized protein</fullName>
    </submittedName>
</protein>
<sequence length="72" mass="8311">MRVNAKPLQVALNLLGELPARPFDVRVVETQDETPIRLQREKPVEQRRARVADMMWPVGDGAKRTVVFMRRA</sequence>
<keyword evidence="2" id="KW-1185">Reference proteome</keyword>
<evidence type="ECO:0000313" key="1">
    <source>
        <dbReference type="EMBL" id="UUP19627.1"/>
    </source>
</evidence>